<evidence type="ECO:0000256" key="1">
    <source>
        <dbReference type="ARBA" id="ARBA00022603"/>
    </source>
</evidence>
<dbReference type="PANTHER" id="PTHR43861:SF1">
    <property type="entry name" value="TRANS-ACONITATE 2-METHYLTRANSFERASE"/>
    <property type="match status" value="1"/>
</dbReference>
<dbReference type="GO" id="GO:0008168">
    <property type="term" value="F:methyltransferase activity"/>
    <property type="evidence" value="ECO:0007669"/>
    <property type="project" value="UniProtKB-KW"/>
</dbReference>
<dbReference type="EMBL" id="CAJNJA010049029">
    <property type="protein sequence ID" value="CAE7834965.1"/>
    <property type="molecule type" value="Genomic_DNA"/>
</dbReference>
<sequence>MRDLRMVTIVTVTSPEFWDRVAPSYSKQPIADAESYARKLAATQALMRADMQVLEFGCGTGSTALKHAPHVAHIVATDVSAAMIGIGREKATDAGVDNVTFRQAGVEDFEAPDGSYDMVLALNLLHLLPDQTAALAKIHRLLKPGGIFVSSTVCLADRMWLLRPVIPVLQWLGKAPYVSFLQSNQVLREVAAAGFEAQEHWTHGRTSSLFLVTSKV</sequence>
<dbReference type="Gene3D" id="3.40.50.150">
    <property type="entry name" value="Vaccinia Virus protein VP39"/>
    <property type="match status" value="1"/>
</dbReference>
<organism evidence="4 5">
    <name type="scientific">Symbiodinium necroappetens</name>
    <dbReference type="NCBI Taxonomy" id="1628268"/>
    <lineage>
        <taxon>Eukaryota</taxon>
        <taxon>Sar</taxon>
        <taxon>Alveolata</taxon>
        <taxon>Dinophyceae</taxon>
        <taxon>Suessiales</taxon>
        <taxon>Symbiodiniaceae</taxon>
        <taxon>Symbiodinium</taxon>
    </lineage>
</organism>
<dbReference type="CDD" id="cd02440">
    <property type="entry name" value="AdoMet_MTases"/>
    <property type="match status" value="1"/>
</dbReference>
<evidence type="ECO:0000313" key="4">
    <source>
        <dbReference type="EMBL" id="CAE7834965.1"/>
    </source>
</evidence>
<dbReference type="Proteomes" id="UP000601435">
    <property type="component" value="Unassembled WGS sequence"/>
</dbReference>
<dbReference type="SUPFAM" id="SSF53335">
    <property type="entry name" value="S-adenosyl-L-methionine-dependent methyltransferases"/>
    <property type="match status" value="1"/>
</dbReference>
<proteinExistence type="predicted"/>
<gene>
    <name evidence="4" type="primary">ubiE</name>
    <name evidence="4" type="ORF">SNEC2469_LOCUS25040</name>
</gene>
<protein>
    <submittedName>
        <fullName evidence="4">UbiE protein</fullName>
    </submittedName>
</protein>
<dbReference type="InterPro" id="IPR041698">
    <property type="entry name" value="Methyltransf_25"/>
</dbReference>
<accession>A0A812ZR52</accession>
<evidence type="ECO:0000259" key="3">
    <source>
        <dbReference type="Pfam" id="PF13649"/>
    </source>
</evidence>
<dbReference type="Pfam" id="PF13649">
    <property type="entry name" value="Methyltransf_25"/>
    <property type="match status" value="1"/>
</dbReference>
<keyword evidence="1" id="KW-0489">Methyltransferase</keyword>
<feature type="domain" description="Methyltransferase" evidence="3">
    <location>
        <begin position="53"/>
        <end position="146"/>
    </location>
</feature>
<dbReference type="PANTHER" id="PTHR43861">
    <property type="entry name" value="TRANS-ACONITATE 2-METHYLTRANSFERASE-RELATED"/>
    <property type="match status" value="1"/>
</dbReference>
<dbReference type="GO" id="GO:0032259">
    <property type="term" value="P:methylation"/>
    <property type="evidence" value="ECO:0007669"/>
    <property type="project" value="UniProtKB-KW"/>
</dbReference>
<name>A0A812ZR52_9DINO</name>
<dbReference type="OrthoDB" id="10017101at2759"/>
<keyword evidence="5" id="KW-1185">Reference proteome</keyword>
<evidence type="ECO:0000256" key="2">
    <source>
        <dbReference type="ARBA" id="ARBA00022679"/>
    </source>
</evidence>
<comment type="caution">
    <text evidence="4">The sequence shown here is derived from an EMBL/GenBank/DDBJ whole genome shotgun (WGS) entry which is preliminary data.</text>
</comment>
<keyword evidence="2" id="KW-0808">Transferase</keyword>
<evidence type="ECO:0000313" key="5">
    <source>
        <dbReference type="Proteomes" id="UP000601435"/>
    </source>
</evidence>
<dbReference type="InterPro" id="IPR029063">
    <property type="entry name" value="SAM-dependent_MTases_sf"/>
</dbReference>
<dbReference type="AlphaFoldDB" id="A0A812ZR52"/>
<reference evidence="4" key="1">
    <citation type="submission" date="2021-02" db="EMBL/GenBank/DDBJ databases">
        <authorList>
            <person name="Dougan E. K."/>
            <person name="Rhodes N."/>
            <person name="Thang M."/>
            <person name="Chan C."/>
        </authorList>
    </citation>
    <scope>NUCLEOTIDE SEQUENCE</scope>
</reference>